<name>D2RI09_ARCPA</name>
<sequence>MKEIRIRIPTPDEIVPNEFKEHMANAYKEILLALRCLIDESIKRIEEKKEKKLKKIEIQ</sequence>
<dbReference type="EMBL" id="CP001857">
    <property type="protein sequence ID" value="ADB57934.1"/>
    <property type="molecule type" value="Genomic_DNA"/>
</dbReference>
<dbReference type="eggNOG" id="arCOG10696">
    <property type="taxonomic scope" value="Archaea"/>
</dbReference>
<dbReference type="GeneID" id="8739533"/>
<proteinExistence type="predicted"/>
<dbReference type="Proteomes" id="UP000001901">
    <property type="component" value="Chromosome"/>
</dbReference>
<dbReference type="STRING" id="572546.Arcpr_0871"/>
<reference evidence="1 2" key="1">
    <citation type="journal article" date="2010" name="Stand. Genomic Sci.">
        <title>Complete genome sequence of Archaeoglobus profundus type strain (AV18).</title>
        <authorList>
            <person name="von Jan M."/>
            <person name="Lapidus A."/>
            <person name="Del Rio T.G."/>
            <person name="Copeland A."/>
            <person name="Tice H."/>
            <person name="Cheng J.F."/>
            <person name="Lucas S."/>
            <person name="Chen F."/>
            <person name="Nolan M."/>
            <person name="Goodwin L."/>
            <person name="Han C."/>
            <person name="Pitluck S."/>
            <person name="Liolios K."/>
            <person name="Ivanova N."/>
            <person name="Mavromatis K."/>
            <person name="Ovchinnikova G."/>
            <person name="Chertkov O."/>
            <person name="Pati A."/>
            <person name="Chen A."/>
            <person name="Palaniappan K."/>
            <person name="Land M."/>
            <person name="Hauser L."/>
            <person name="Chang Y.J."/>
            <person name="Jeffries C.D."/>
            <person name="Saunders E."/>
            <person name="Brettin T."/>
            <person name="Detter J.C."/>
            <person name="Chain P."/>
            <person name="Eichinger K."/>
            <person name="Huber H."/>
            <person name="Spring S."/>
            <person name="Rohde M."/>
            <person name="Goker M."/>
            <person name="Wirth R."/>
            <person name="Woyke T."/>
            <person name="Bristow J."/>
            <person name="Eisen J.A."/>
            <person name="Markowitz V."/>
            <person name="Hugenholtz P."/>
            <person name="Kyrpides N.C."/>
            <person name="Klenk H.P."/>
        </authorList>
    </citation>
    <scope>NUCLEOTIDE SEQUENCE [LARGE SCALE GENOMIC DNA]</scope>
    <source>
        <strain evidence="2">DSM 5631 / JCM 9629 / NBRC 100127 / Av18</strain>
    </source>
</reference>
<dbReference type="RefSeq" id="WP_012940270.1">
    <property type="nucleotide sequence ID" value="NC_013741.1"/>
</dbReference>
<organism evidence="1 2">
    <name type="scientific">Archaeoglobus profundus (strain DSM 5631 / JCM 9629 / NBRC 100127 / Av18)</name>
    <dbReference type="NCBI Taxonomy" id="572546"/>
    <lineage>
        <taxon>Archaea</taxon>
        <taxon>Methanobacteriati</taxon>
        <taxon>Methanobacteriota</taxon>
        <taxon>Archaeoglobi</taxon>
        <taxon>Archaeoglobales</taxon>
        <taxon>Archaeoglobaceae</taxon>
        <taxon>Archaeoglobus</taxon>
    </lineage>
</organism>
<keyword evidence="2" id="KW-1185">Reference proteome</keyword>
<evidence type="ECO:0000313" key="2">
    <source>
        <dbReference type="Proteomes" id="UP000001901"/>
    </source>
</evidence>
<dbReference type="PaxDb" id="572546-Arcpr_0871"/>
<protein>
    <submittedName>
        <fullName evidence="1">Uncharacterized protein</fullName>
    </submittedName>
</protein>
<accession>D2RI09</accession>
<dbReference type="OrthoDB" id="381170at2157"/>
<dbReference type="KEGG" id="apo:Arcpr_0871"/>
<gene>
    <name evidence="1" type="ordered locus">Arcpr_0871</name>
</gene>
<dbReference type="HOGENOM" id="CLU_206258_0_0_2"/>
<evidence type="ECO:0000313" key="1">
    <source>
        <dbReference type="EMBL" id="ADB57934.1"/>
    </source>
</evidence>
<dbReference type="AlphaFoldDB" id="D2RI09"/>